<dbReference type="Proteomes" id="UP000186110">
    <property type="component" value="Chromosome"/>
</dbReference>
<dbReference type="CDD" id="cd09916">
    <property type="entry name" value="CpxP_like"/>
    <property type="match status" value="1"/>
</dbReference>
<dbReference type="AlphaFoldDB" id="A0A1P8K6R2"/>
<protein>
    <recommendedName>
        <fullName evidence="3">Periplasmic heavy metal sensor</fullName>
    </recommendedName>
</protein>
<name>A0A1P8K6R2_9BURK</name>
<dbReference type="eggNOG" id="ENOG5032U92">
    <property type="taxonomic scope" value="Bacteria"/>
</dbReference>
<proteinExistence type="predicted"/>
<dbReference type="GO" id="GO:0042597">
    <property type="term" value="C:periplasmic space"/>
    <property type="evidence" value="ECO:0007669"/>
    <property type="project" value="InterPro"/>
</dbReference>
<reference evidence="1 2" key="1">
    <citation type="submission" date="2017-01" db="EMBL/GenBank/DDBJ databases">
        <authorList>
            <person name="Mah S.A."/>
            <person name="Swanson W.J."/>
            <person name="Moy G.W."/>
            <person name="Vacquier V.D."/>
        </authorList>
    </citation>
    <scope>NUCLEOTIDE SEQUENCE [LARGE SCALE GENOMIC DNA]</scope>
    <source>
        <strain evidence="1 2">DSM 22694</strain>
    </source>
</reference>
<dbReference type="RefSeq" id="WP_029706220.1">
    <property type="nucleotide sequence ID" value="NZ_CP019239.1"/>
</dbReference>
<accession>A0A1P8K6R2</accession>
<dbReference type="STRING" id="1484693.RS694_03380"/>
<dbReference type="KEGG" id="rsb:RS694_03380"/>
<organism evidence="1 2">
    <name type="scientific">Rhodoferax saidenbachensis</name>
    <dbReference type="NCBI Taxonomy" id="1484693"/>
    <lineage>
        <taxon>Bacteria</taxon>
        <taxon>Pseudomonadati</taxon>
        <taxon>Pseudomonadota</taxon>
        <taxon>Betaproteobacteria</taxon>
        <taxon>Burkholderiales</taxon>
        <taxon>Comamonadaceae</taxon>
        <taxon>Rhodoferax</taxon>
    </lineage>
</organism>
<evidence type="ECO:0008006" key="3">
    <source>
        <dbReference type="Google" id="ProtNLM"/>
    </source>
</evidence>
<keyword evidence="2" id="KW-1185">Reference proteome</keyword>
<dbReference type="Gene3D" id="1.20.120.1490">
    <property type="match status" value="1"/>
</dbReference>
<evidence type="ECO:0000313" key="2">
    <source>
        <dbReference type="Proteomes" id="UP000186110"/>
    </source>
</evidence>
<sequence>MKHFFKRNFKRTMFGLAGAAILVGGLSACGHRDREFGANLSAEQYTQKRDKMVDKAASKLDLTEDQKKRLATLGDKLYEQRTALIGQTKDPRAEMKALVAGDKFDAARAQALITDKTTALQTKSPEVIAALADFYNSLNPAQQQKVRDYTDGRGHWFRRG</sequence>
<dbReference type="InterPro" id="IPR012899">
    <property type="entry name" value="LTXXQ"/>
</dbReference>
<dbReference type="PROSITE" id="PS51257">
    <property type="entry name" value="PROKAR_LIPOPROTEIN"/>
    <property type="match status" value="1"/>
</dbReference>
<dbReference type="EMBL" id="CP019239">
    <property type="protein sequence ID" value="APW41684.1"/>
    <property type="molecule type" value="Genomic_DNA"/>
</dbReference>
<gene>
    <name evidence="1" type="ORF">RS694_03380</name>
</gene>
<dbReference type="Pfam" id="PF07813">
    <property type="entry name" value="LTXXQ"/>
    <property type="match status" value="1"/>
</dbReference>
<evidence type="ECO:0000313" key="1">
    <source>
        <dbReference type="EMBL" id="APW41684.1"/>
    </source>
</evidence>